<evidence type="ECO:0000256" key="2">
    <source>
        <dbReference type="ARBA" id="ARBA00006275"/>
    </source>
</evidence>
<dbReference type="Gene3D" id="1.25.40.390">
    <property type="match status" value="1"/>
</dbReference>
<dbReference type="SUPFAM" id="SSF48452">
    <property type="entry name" value="TPR-like"/>
    <property type="match status" value="1"/>
</dbReference>
<dbReference type="GO" id="GO:0009279">
    <property type="term" value="C:cell outer membrane"/>
    <property type="evidence" value="ECO:0007669"/>
    <property type="project" value="UniProtKB-SubCell"/>
</dbReference>
<accession>A0A1G6SQZ5</accession>
<keyword evidence="5" id="KW-0998">Cell outer membrane</keyword>
<dbReference type="OrthoDB" id="621018at2"/>
<sequence>MKKITYIFIFLGLLSFSCSEDYLERGSLTQLAEGNFWQNEQDALLGINGIYEVLQDRVLYSGNLNGIAGLPQHDSFADNTFNNYKFEGPGNFVEGRADPSYGFFNSFWTSLYRGIGRANNALANIQRIPDENIDQANKDALIGQVRFLRALFYFHLAVYFEDVPLIEEFQTLEEAYVPKNNYSEIQAFINQELREAAEVLPVSYPATQFGYATKGAALSLLARFELYNKNYAEVVQLTSEIMGLGYSLHPDYGHLFTENAEQSPEIVFSVRFIQDQTNNGETFSSTFLGIPKVNVQPMPNMVDAYLAADGLPISESPLYDPSDRRANRDPRLGHSVYFEGDIFLLYLNRPFRGNTATRFGLKKYVRNDVSAEGIAPGAPGGQDFYVIRYADVLLMRAEALAETGQLTEVYDLIDQIRVRAGMPTVTEVNGTNLSQEELLDLVKLERRVELAFEGLRFFDVKRWGEVEEAYARAAADPVGPYNPEYRGRRSEVFALPLSELDANPNLVQNPVWN</sequence>
<dbReference type="AlphaFoldDB" id="A0A1G6SQZ5"/>
<dbReference type="InterPro" id="IPR012944">
    <property type="entry name" value="SusD_RagB_dom"/>
</dbReference>
<dbReference type="PROSITE" id="PS51257">
    <property type="entry name" value="PROKAR_LIPOPROTEIN"/>
    <property type="match status" value="1"/>
</dbReference>
<evidence type="ECO:0000256" key="5">
    <source>
        <dbReference type="ARBA" id="ARBA00023237"/>
    </source>
</evidence>
<gene>
    <name evidence="8" type="ORF">SAMN04488104_101810</name>
</gene>
<dbReference type="EMBL" id="FNAC01000018">
    <property type="protein sequence ID" value="SDD18596.1"/>
    <property type="molecule type" value="Genomic_DNA"/>
</dbReference>
<dbReference type="InterPro" id="IPR033985">
    <property type="entry name" value="SusD-like_N"/>
</dbReference>
<dbReference type="CDD" id="cd08977">
    <property type="entry name" value="SusD"/>
    <property type="match status" value="1"/>
</dbReference>
<keyword evidence="3" id="KW-0732">Signal</keyword>
<evidence type="ECO:0000259" key="6">
    <source>
        <dbReference type="Pfam" id="PF07980"/>
    </source>
</evidence>
<evidence type="ECO:0000313" key="9">
    <source>
        <dbReference type="Proteomes" id="UP000199060"/>
    </source>
</evidence>
<dbReference type="InterPro" id="IPR011990">
    <property type="entry name" value="TPR-like_helical_dom_sf"/>
</dbReference>
<evidence type="ECO:0000256" key="1">
    <source>
        <dbReference type="ARBA" id="ARBA00004442"/>
    </source>
</evidence>
<feature type="domain" description="RagB/SusD" evidence="6">
    <location>
        <begin position="264"/>
        <end position="512"/>
    </location>
</feature>
<dbReference type="Pfam" id="PF14322">
    <property type="entry name" value="SusD-like_3"/>
    <property type="match status" value="1"/>
</dbReference>
<reference evidence="9" key="1">
    <citation type="submission" date="2016-10" db="EMBL/GenBank/DDBJ databases">
        <authorList>
            <person name="Varghese N."/>
            <person name="Submissions S."/>
        </authorList>
    </citation>
    <scope>NUCLEOTIDE SEQUENCE [LARGE SCALE GENOMIC DNA]</scope>
    <source>
        <strain evidence="9">DSM 23095</strain>
    </source>
</reference>
<name>A0A1G6SQZ5_9BACT</name>
<evidence type="ECO:0000313" key="8">
    <source>
        <dbReference type="EMBL" id="SDD18596.1"/>
    </source>
</evidence>
<keyword evidence="4" id="KW-0472">Membrane</keyword>
<comment type="subcellular location">
    <subcellularLocation>
        <location evidence="1">Cell outer membrane</location>
    </subcellularLocation>
</comment>
<feature type="domain" description="SusD-like N-terminal" evidence="7">
    <location>
        <begin position="103"/>
        <end position="226"/>
    </location>
</feature>
<protein>
    <submittedName>
        <fullName evidence="8">Starch-binding associating with outer membrane</fullName>
    </submittedName>
</protein>
<comment type="similarity">
    <text evidence="2">Belongs to the SusD family.</text>
</comment>
<dbReference type="Proteomes" id="UP000199060">
    <property type="component" value="Unassembled WGS sequence"/>
</dbReference>
<keyword evidence="9" id="KW-1185">Reference proteome</keyword>
<dbReference type="Pfam" id="PF07980">
    <property type="entry name" value="SusD_RagB"/>
    <property type="match status" value="1"/>
</dbReference>
<dbReference type="RefSeq" id="WP_087939388.1">
    <property type="nucleotide sequence ID" value="NZ_FNAC01000018.1"/>
</dbReference>
<dbReference type="STRING" id="686796.SAMN04488104_101810"/>
<evidence type="ECO:0000256" key="3">
    <source>
        <dbReference type="ARBA" id="ARBA00022729"/>
    </source>
</evidence>
<evidence type="ECO:0000259" key="7">
    <source>
        <dbReference type="Pfam" id="PF14322"/>
    </source>
</evidence>
<organism evidence="8 9">
    <name type="scientific">Algoriphagus faecimaris</name>
    <dbReference type="NCBI Taxonomy" id="686796"/>
    <lineage>
        <taxon>Bacteria</taxon>
        <taxon>Pseudomonadati</taxon>
        <taxon>Bacteroidota</taxon>
        <taxon>Cytophagia</taxon>
        <taxon>Cytophagales</taxon>
        <taxon>Cyclobacteriaceae</taxon>
        <taxon>Algoriphagus</taxon>
    </lineage>
</organism>
<evidence type="ECO:0000256" key="4">
    <source>
        <dbReference type="ARBA" id="ARBA00023136"/>
    </source>
</evidence>
<proteinExistence type="inferred from homology"/>